<evidence type="ECO:0000256" key="1">
    <source>
        <dbReference type="SAM" id="MobiDB-lite"/>
    </source>
</evidence>
<accession>A0ABP8YQS6</accession>
<keyword evidence="3" id="KW-1185">Reference proteome</keyword>
<feature type="compositionally biased region" description="Low complexity" evidence="1">
    <location>
        <begin position="8"/>
        <end position="17"/>
    </location>
</feature>
<dbReference type="Proteomes" id="UP001499882">
    <property type="component" value="Unassembled WGS sequence"/>
</dbReference>
<reference evidence="3" key="1">
    <citation type="journal article" date="2019" name="Int. J. Syst. Evol. Microbiol.">
        <title>The Global Catalogue of Microorganisms (GCM) 10K type strain sequencing project: providing services to taxonomists for standard genome sequencing and annotation.</title>
        <authorList>
            <consortium name="The Broad Institute Genomics Platform"/>
            <consortium name="The Broad Institute Genome Sequencing Center for Infectious Disease"/>
            <person name="Wu L."/>
            <person name="Ma J."/>
        </authorList>
    </citation>
    <scope>NUCLEOTIDE SEQUENCE [LARGE SCALE GENOMIC DNA]</scope>
    <source>
        <strain evidence="3">JCM 18532</strain>
    </source>
</reference>
<comment type="caution">
    <text evidence="2">The sequence shown here is derived from an EMBL/GenBank/DDBJ whole genome shotgun (WGS) entry which is preliminary data.</text>
</comment>
<evidence type="ECO:0000313" key="3">
    <source>
        <dbReference type="Proteomes" id="UP001499882"/>
    </source>
</evidence>
<protein>
    <submittedName>
        <fullName evidence="2">Uncharacterized protein</fullName>
    </submittedName>
</protein>
<dbReference type="EMBL" id="BAABKN010000012">
    <property type="protein sequence ID" value="GAA4735480.1"/>
    <property type="molecule type" value="Genomic_DNA"/>
</dbReference>
<feature type="region of interest" description="Disordered" evidence="1">
    <location>
        <begin position="1"/>
        <end position="25"/>
    </location>
</feature>
<organism evidence="2 3">
    <name type="scientific">Nocardioides endophyticus</name>
    <dbReference type="NCBI Taxonomy" id="1353775"/>
    <lineage>
        <taxon>Bacteria</taxon>
        <taxon>Bacillati</taxon>
        <taxon>Actinomycetota</taxon>
        <taxon>Actinomycetes</taxon>
        <taxon>Propionibacteriales</taxon>
        <taxon>Nocardioidaceae</taxon>
        <taxon>Nocardioides</taxon>
    </lineage>
</organism>
<name>A0ABP8YQS6_9ACTN</name>
<gene>
    <name evidence="2" type="ORF">GCM10023350_19110</name>
</gene>
<evidence type="ECO:0000313" key="2">
    <source>
        <dbReference type="EMBL" id="GAA4735480.1"/>
    </source>
</evidence>
<sequence>MTLPVDCSASPAPASSSSRRRDHSPASRFALVRTLVSELSRLPSPEGVGKFYALCEVVRKTFRETFLWFHRNWPDCPQKGPELSTEIPQIPTVERDWASGACPEMDEGPSRV</sequence>
<proteinExistence type="predicted"/>